<gene>
    <name evidence="1" type="ORF">PZT46_15555</name>
</gene>
<proteinExistence type="predicted"/>
<protein>
    <submittedName>
        <fullName evidence="1">Uncharacterized protein</fullName>
    </submittedName>
</protein>
<accession>A0AAW9LRJ7</accession>
<feature type="non-terminal residue" evidence="1">
    <location>
        <position position="73"/>
    </location>
</feature>
<dbReference type="EMBL" id="JARELW010000006">
    <property type="protein sequence ID" value="MEA8800667.1"/>
    <property type="molecule type" value="Genomic_DNA"/>
</dbReference>
<evidence type="ECO:0000313" key="2">
    <source>
        <dbReference type="Proteomes" id="UP001303386"/>
    </source>
</evidence>
<evidence type="ECO:0000313" key="1">
    <source>
        <dbReference type="EMBL" id="MEA8800667.1"/>
    </source>
</evidence>
<sequence>MMTPALLPTLVTAMFFKQFHAGLLGYLCVMLNNTDISLTIFIFMKLKAFYPHNFTFGAPLGQYVRKTVVQHFY</sequence>
<dbReference type="AlphaFoldDB" id="A0AAW9LRJ7"/>
<reference evidence="1" key="1">
    <citation type="journal article" date="2023" name="J. Hosp. Infect.">
        <title>Cross-contamination of carbapenem-resistant Gram-negative bacteria between patients and hospital environment in the first year of a newly built surgical ward.</title>
        <authorList>
            <person name="Boutin S."/>
            <person name="Scherrer M."/>
            <person name="Spath I."/>
            <person name="Kocer K."/>
            <person name="Heeg K."/>
            <person name="Nurjadi D."/>
        </authorList>
    </citation>
    <scope>NUCLEOTIDE SEQUENCE</scope>
    <source>
        <strain evidence="1">KE10384</strain>
    </source>
</reference>
<dbReference type="Proteomes" id="UP001303386">
    <property type="component" value="Unassembled WGS sequence"/>
</dbReference>
<organism evidence="1 2">
    <name type="scientific">Klebsiella aerogenes</name>
    <name type="common">Enterobacter aerogenes</name>
    <dbReference type="NCBI Taxonomy" id="548"/>
    <lineage>
        <taxon>Bacteria</taxon>
        <taxon>Pseudomonadati</taxon>
        <taxon>Pseudomonadota</taxon>
        <taxon>Gammaproteobacteria</taxon>
        <taxon>Enterobacterales</taxon>
        <taxon>Enterobacteriaceae</taxon>
        <taxon>Klebsiella/Raoultella group</taxon>
        <taxon>Klebsiella</taxon>
    </lineage>
</organism>
<dbReference type="RefSeq" id="WP_323787632.1">
    <property type="nucleotide sequence ID" value="NZ_JARELW010000006.1"/>
</dbReference>
<comment type="caution">
    <text evidence="1">The sequence shown here is derived from an EMBL/GenBank/DDBJ whole genome shotgun (WGS) entry which is preliminary data.</text>
</comment>
<name>A0AAW9LRJ7_KLEAE</name>